<name>A0AAD6QMY0_9ROSI</name>
<gene>
    <name evidence="1" type="ORF">NC653_016451</name>
</gene>
<evidence type="ECO:0000313" key="2">
    <source>
        <dbReference type="Proteomes" id="UP001164929"/>
    </source>
</evidence>
<proteinExistence type="predicted"/>
<dbReference type="EMBL" id="JAQIZT010000006">
    <property type="protein sequence ID" value="KAJ6993329.1"/>
    <property type="molecule type" value="Genomic_DNA"/>
</dbReference>
<reference evidence="1" key="1">
    <citation type="journal article" date="2023" name="Mol. Ecol. Resour.">
        <title>Chromosome-level genome assembly of a triploid poplar Populus alba 'Berolinensis'.</title>
        <authorList>
            <person name="Chen S."/>
            <person name="Yu Y."/>
            <person name="Wang X."/>
            <person name="Wang S."/>
            <person name="Zhang T."/>
            <person name="Zhou Y."/>
            <person name="He R."/>
            <person name="Meng N."/>
            <person name="Wang Y."/>
            <person name="Liu W."/>
            <person name="Liu Z."/>
            <person name="Liu J."/>
            <person name="Guo Q."/>
            <person name="Huang H."/>
            <person name="Sederoff R.R."/>
            <person name="Wang G."/>
            <person name="Qu G."/>
            <person name="Chen S."/>
        </authorList>
    </citation>
    <scope>NUCLEOTIDE SEQUENCE</scope>
    <source>
        <strain evidence="1">SC-2020</strain>
    </source>
</reference>
<dbReference type="Proteomes" id="UP001164929">
    <property type="component" value="Chromosome 6"/>
</dbReference>
<organism evidence="1 2">
    <name type="scientific">Populus alba x Populus x berolinensis</name>
    <dbReference type="NCBI Taxonomy" id="444605"/>
    <lineage>
        <taxon>Eukaryota</taxon>
        <taxon>Viridiplantae</taxon>
        <taxon>Streptophyta</taxon>
        <taxon>Embryophyta</taxon>
        <taxon>Tracheophyta</taxon>
        <taxon>Spermatophyta</taxon>
        <taxon>Magnoliopsida</taxon>
        <taxon>eudicotyledons</taxon>
        <taxon>Gunneridae</taxon>
        <taxon>Pentapetalae</taxon>
        <taxon>rosids</taxon>
        <taxon>fabids</taxon>
        <taxon>Malpighiales</taxon>
        <taxon>Salicaceae</taxon>
        <taxon>Saliceae</taxon>
        <taxon>Populus</taxon>
    </lineage>
</organism>
<comment type="caution">
    <text evidence="1">The sequence shown here is derived from an EMBL/GenBank/DDBJ whole genome shotgun (WGS) entry which is preliminary data.</text>
</comment>
<evidence type="ECO:0000313" key="1">
    <source>
        <dbReference type="EMBL" id="KAJ6993329.1"/>
    </source>
</evidence>
<dbReference type="AlphaFoldDB" id="A0AAD6QMY0"/>
<protein>
    <submittedName>
        <fullName evidence="1">Uncharacterized protein</fullName>
    </submittedName>
</protein>
<keyword evidence="2" id="KW-1185">Reference proteome</keyword>
<accession>A0AAD6QMY0</accession>
<sequence length="58" mass="6486">MEYSYLFRKPACSLLVKLMTRIRSAIECVKNSRFRAQPKSSVALLLSPPAMKVASEAP</sequence>